<reference evidence="3" key="1">
    <citation type="submission" date="2022-11" db="EMBL/GenBank/DDBJ databases">
        <authorList>
            <person name="Kikuchi T."/>
        </authorList>
    </citation>
    <scope>NUCLEOTIDE SEQUENCE</scope>
    <source>
        <strain evidence="3">PS1010</strain>
    </source>
</reference>
<keyword evidence="2" id="KW-0732">Signal</keyword>
<keyword evidence="4" id="KW-1185">Reference proteome</keyword>
<proteinExistence type="predicted"/>
<protein>
    <submittedName>
        <fullName evidence="3">Uncharacterized protein</fullName>
    </submittedName>
</protein>
<accession>A0A9P1J1D2</accession>
<feature type="chain" id="PRO_5040121590" evidence="2">
    <location>
        <begin position="21"/>
        <end position="298"/>
    </location>
</feature>
<gene>
    <name evidence="3" type="ORF">CAMP_LOCUS17124</name>
</gene>
<name>A0A9P1J1D2_9PELO</name>
<keyword evidence="1" id="KW-0472">Membrane</keyword>
<keyword evidence="1" id="KW-1133">Transmembrane helix</keyword>
<evidence type="ECO:0000313" key="3">
    <source>
        <dbReference type="EMBL" id="CAI5454487.1"/>
    </source>
</evidence>
<feature type="transmembrane region" description="Helical" evidence="1">
    <location>
        <begin position="176"/>
        <end position="198"/>
    </location>
</feature>
<dbReference type="Proteomes" id="UP001152747">
    <property type="component" value="Unassembled WGS sequence"/>
</dbReference>
<evidence type="ECO:0000313" key="4">
    <source>
        <dbReference type="Proteomes" id="UP001152747"/>
    </source>
</evidence>
<dbReference type="AlphaFoldDB" id="A0A9P1J1D2"/>
<evidence type="ECO:0000256" key="1">
    <source>
        <dbReference type="SAM" id="Phobius"/>
    </source>
</evidence>
<comment type="caution">
    <text evidence="3">The sequence shown here is derived from an EMBL/GenBank/DDBJ whole genome shotgun (WGS) entry which is preliminary data.</text>
</comment>
<dbReference type="EMBL" id="CANHGI010000006">
    <property type="protein sequence ID" value="CAI5454487.1"/>
    <property type="molecule type" value="Genomic_DNA"/>
</dbReference>
<organism evidence="3 4">
    <name type="scientific">Caenorhabditis angaria</name>
    <dbReference type="NCBI Taxonomy" id="860376"/>
    <lineage>
        <taxon>Eukaryota</taxon>
        <taxon>Metazoa</taxon>
        <taxon>Ecdysozoa</taxon>
        <taxon>Nematoda</taxon>
        <taxon>Chromadorea</taxon>
        <taxon>Rhabditida</taxon>
        <taxon>Rhabditina</taxon>
        <taxon>Rhabditomorpha</taxon>
        <taxon>Rhabditoidea</taxon>
        <taxon>Rhabditidae</taxon>
        <taxon>Peloderinae</taxon>
        <taxon>Caenorhabditis</taxon>
    </lineage>
</organism>
<keyword evidence="1" id="KW-0812">Transmembrane</keyword>
<evidence type="ECO:0000256" key="2">
    <source>
        <dbReference type="SAM" id="SignalP"/>
    </source>
</evidence>
<feature type="signal peptide" evidence="2">
    <location>
        <begin position="1"/>
        <end position="20"/>
    </location>
</feature>
<sequence length="298" mass="34141">MAQLIHLLLGICALSICSEAKQFCPACVDPEFVDYVVSNKGLFSDRSMAYPRMKDGELACRSEDYTKETTDTEPCSDSCLRIHLTKLGFSTQRKTIGWMFYCSTGVLKETPASLNIPHDLSHFKEDYNYTDPLTFRDQIEVSFYKNASQVELPKDYHSKSALDDILKKIVSRSSTFYLIFAGIVFFSIIFICCAFDCCCRCVRNRYRRNFALHSEAYKRYRNSHELLSIIEDEETGTQSVQGNNGDGDYEEIKDALGEIGDFFDKKSINYSENTDYGQVLIETPIMNKNSRVFFKNGR</sequence>